<comment type="caution">
    <text evidence="1">The sequence shown here is derived from an EMBL/GenBank/DDBJ whole genome shotgun (WGS) entry which is preliminary data.</text>
</comment>
<dbReference type="Proteomes" id="UP000007129">
    <property type="component" value="Unassembled WGS sequence"/>
</dbReference>
<dbReference type="HOGENOM" id="CLU_1875820_0_0_1"/>
<dbReference type="EMBL" id="AHHD01000210">
    <property type="protein sequence ID" value="EKG18312.1"/>
    <property type="molecule type" value="Genomic_DNA"/>
</dbReference>
<accession>K2S002</accession>
<dbReference type="AlphaFoldDB" id="K2S002"/>
<gene>
    <name evidence="1" type="ORF">MPH_04444</name>
</gene>
<name>K2S002_MACPH</name>
<sequence length="136" mass="15496">MNIPVSRVSPTTALNMKPANFLDLPREIRQRILPNAAGFCNLRRETAQLMAHLSRDPAERHGIIRSSAKLIDNVVNSNPEHFEISKADVCKHADFHRLSCIHPAIRADMIYVESMWLTRDMPVDIFDLSSCKPYLD</sequence>
<dbReference type="VEuPathDB" id="FungiDB:MPH_04444"/>
<dbReference type="InParanoid" id="K2S002"/>
<reference evidence="1 2" key="1">
    <citation type="journal article" date="2012" name="BMC Genomics">
        <title>Tools to kill: Genome of one of the most destructive plant pathogenic fungi Macrophomina phaseolina.</title>
        <authorList>
            <person name="Islam M.S."/>
            <person name="Haque M.S."/>
            <person name="Islam M.M."/>
            <person name="Emdad E.M."/>
            <person name="Halim A."/>
            <person name="Hossen Q.M.M."/>
            <person name="Hossain M.Z."/>
            <person name="Ahmed B."/>
            <person name="Rahim S."/>
            <person name="Rahman M.S."/>
            <person name="Alam M.M."/>
            <person name="Hou S."/>
            <person name="Wan X."/>
            <person name="Saito J.A."/>
            <person name="Alam M."/>
        </authorList>
    </citation>
    <scope>NUCLEOTIDE SEQUENCE [LARGE SCALE GENOMIC DNA]</scope>
    <source>
        <strain evidence="1 2">MS6</strain>
    </source>
</reference>
<evidence type="ECO:0000313" key="2">
    <source>
        <dbReference type="Proteomes" id="UP000007129"/>
    </source>
</evidence>
<proteinExistence type="predicted"/>
<organism evidence="1 2">
    <name type="scientific">Macrophomina phaseolina (strain MS6)</name>
    <name type="common">Charcoal rot fungus</name>
    <dbReference type="NCBI Taxonomy" id="1126212"/>
    <lineage>
        <taxon>Eukaryota</taxon>
        <taxon>Fungi</taxon>
        <taxon>Dikarya</taxon>
        <taxon>Ascomycota</taxon>
        <taxon>Pezizomycotina</taxon>
        <taxon>Dothideomycetes</taxon>
        <taxon>Dothideomycetes incertae sedis</taxon>
        <taxon>Botryosphaeriales</taxon>
        <taxon>Botryosphaeriaceae</taxon>
        <taxon>Macrophomina</taxon>
    </lineage>
</organism>
<protein>
    <submittedName>
        <fullName evidence="1">Uncharacterized protein</fullName>
    </submittedName>
</protein>
<dbReference type="OrthoDB" id="10517027at2759"/>
<evidence type="ECO:0000313" key="1">
    <source>
        <dbReference type="EMBL" id="EKG18312.1"/>
    </source>
</evidence>